<name>A0A830C7Q6_9LAMI</name>
<dbReference type="AlphaFoldDB" id="A0A830C7Q6"/>
<evidence type="ECO:0000256" key="2">
    <source>
        <dbReference type="ARBA" id="ARBA00022617"/>
    </source>
</evidence>
<evidence type="ECO:0000256" key="5">
    <source>
        <dbReference type="ARBA" id="ARBA00023004"/>
    </source>
</evidence>
<reference evidence="6" key="1">
    <citation type="submission" date="2020-07" db="EMBL/GenBank/DDBJ databases">
        <title>Ethylene signaling mediates host invasion by parasitic plants.</title>
        <authorList>
            <person name="Yoshida S."/>
        </authorList>
    </citation>
    <scope>NUCLEOTIDE SEQUENCE</scope>
    <source>
        <strain evidence="6">Okayama</strain>
    </source>
</reference>
<dbReference type="InterPro" id="IPR001128">
    <property type="entry name" value="Cyt_P450"/>
</dbReference>
<dbReference type="GO" id="GO:0005506">
    <property type="term" value="F:iron ion binding"/>
    <property type="evidence" value="ECO:0007669"/>
    <property type="project" value="InterPro"/>
</dbReference>
<organism evidence="6 7">
    <name type="scientific">Phtheirospermum japonicum</name>
    <dbReference type="NCBI Taxonomy" id="374723"/>
    <lineage>
        <taxon>Eukaryota</taxon>
        <taxon>Viridiplantae</taxon>
        <taxon>Streptophyta</taxon>
        <taxon>Embryophyta</taxon>
        <taxon>Tracheophyta</taxon>
        <taxon>Spermatophyta</taxon>
        <taxon>Magnoliopsida</taxon>
        <taxon>eudicotyledons</taxon>
        <taxon>Gunneridae</taxon>
        <taxon>Pentapetalae</taxon>
        <taxon>asterids</taxon>
        <taxon>lamiids</taxon>
        <taxon>Lamiales</taxon>
        <taxon>Orobanchaceae</taxon>
        <taxon>Orobanchaceae incertae sedis</taxon>
        <taxon>Phtheirospermum</taxon>
    </lineage>
</organism>
<sequence length="192" mass="21900">MDILVRIRAHPKTKKPKLNCPPGPRKLPFIGNLHLFAASRHHPLQQTLRDLAKKYGPLMHLRLGEIDTIVVSSPETAKLIMRTHDTTFASRPPLLLADDGSLGNKSISLAPYGEYWRQMRKICSQELLTAKRILSYWTIREEEALDLCKWIALHQGQKINLTERISSANNNTMVRASVGKKIAEKVIRRHNQ</sequence>
<dbReference type="InterPro" id="IPR036396">
    <property type="entry name" value="Cyt_P450_sf"/>
</dbReference>
<dbReference type="EMBL" id="BMAC01000397">
    <property type="protein sequence ID" value="GFP95570.1"/>
    <property type="molecule type" value="Genomic_DNA"/>
</dbReference>
<dbReference type="PANTHER" id="PTHR47955:SF8">
    <property type="entry name" value="CYTOCHROME P450 71D11-LIKE"/>
    <property type="match status" value="1"/>
</dbReference>
<evidence type="ECO:0000313" key="6">
    <source>
        <dbReference type="EMBL" id="GFP95570.1"/>
    </source>
</evidence>
<keyword evidence="3" id="KW-0479">Metal-binding</keyword>
<keyword evidence="7" id="KW-1185">Reference proteome</keyword>
<dbReference type="GO" id="GO:0020037">
    <property type="term" value="F:heme binding"/>
    <property type="evidence" value="ECO:0007669"/>
    <property type="project" value="InterPro"/>
</dbReference>
<keyword evidence="5" id="KW-0408">Iron</keyword>
<comment type="caution">
    <text evidence="6">The sequence shown here is derived from an EMBL/GenBank/DDBJ whole genome shotgun (WGS) entry which is preliminary data.</text>
</comment>
<proteinExistence type="inferred from homology"/>
<keyword evidence="4" id="KW-0560">Oxidoreductase</keyword>
<evidence type="ECO:0000313" key="7">
    <source>
        <dbReference type="Proteomes" id="UP000653305"/>
    </source>
</evidence>
<dbReference type="OrthoDB" id="1470350at2759"/>
<accession>A0A830C7Q6</accession>
<dbReference type="GO" id="GO:0016705">
    <property type="term" value="F:oxidoreductase activity, acting on paired donors, with incorporation or reduction of molecular oxygen"/>
    <property type="evidence" value="ECO:0007669"/>
    <property type="project" value="InterPro"/>
</dbReference>
<dbReference type="Gene3D" id="1.10.630.10">
    <property type="entry name" value="Cytochrome P450"/>
    <property type="match status" value="1"/>
</dbReference>
<gene>
    <name evidence="6" type="ORF">PHJA_001701300</name>
</gene>
<comment type="similarity">
    <text evidence="1">Belongs to the cytochrome P450 family.</text>
</comment>
<dbReference type="SUPFAM" id="SSF48264">
    <property type="entry name" value="Cytochrome P450"/>
    <property type="match status" value="1"/>
</dbReference>
<evidence type="ECO:0000256" key="1">
    <source>
        <dbReference type="ARBA" id="ARBA00010617"/>
    </source>
</evidence>
<dbReference type="PANTHER" id="PTHR47955">
    <property type="entry name" value="CYTOCHROME P450 FAMILY 71 PROTEIN"/>
    <property type="match status" value="1"/>
</dbReference>
<dbReference type="Proteomes" id="UP000653305">
    <property type="component" value="Unassembled WGS sequence"/>
</dbReference>
<keyword evidence="2" id="KW-0349">Heme</keyword>
<evidence type="ECO:0000256" key="4">
    <source>
        <dbReference type="ARBA" id="ARBA00023002"/>
    </source>
</evidence>
<evidence type="ECO:0000256" key="3">
    <source>
        <dbReference type="ARBA" id="ARBA00022723"/>
    </source>
</evidence>
<protein>
    <submittedName>
        <fullName evidence="6">Cytochrome p450 71d11</fullName>
    </submittedName>
</protein>
<dbReference type="GO" id="GO:0004497">
    <property type="term" value="F:monooxygenase activity"/>
    <property type="evidence" value="ECO:0007669"/>
    <property type="project" value="InterPro"/>
</dbReference>
<dbReference type="Pfam" id="PF00067">
    <property type="entry name" value="p450"/>
    <property type="match status" value="1"/>
</dbReference>